<dbReference type="SMART" id="SM00448">
    <property type="entry name" value="REC"/>
    <property type="match status" value="1"/>
</dbReference>
<dbReference type="PROSITE" id="PS50110">
    <property type="entry name" value="RESPONSE_REGULATORY"/>
    <property type="match status" value="1"/>
</dbReference>
<evidence type="ECO:0000313" key="5">
    <source>
        <dbReference type="Proteomes" id="UP000323136"/>
    </source>
</evidence>
<evidence type="ECO:0000313" key="4">
    <source>
        <dbReference type="EMBL" id="TYP99952.1"/>
    </source>
</evidence>
<sequence length="247" mass="28974">MLRAVIVDDEEKAIKSLSWELSNFNDDIEILETFNKPEEALSFLETKKIDCLFLDIEMPTMDGFQFIEKLTKKDFAIVITTAYNEYAIEALKKEAIDYLLKPVDSDDLEQCLKKIKKFNKQTTQVDTEEKFEEILLSFNKKFNQKKIIISTDGKLLFLEPSEILFVESDGNYSSIHTTENKKIVLTKKLKEVNELLPKNHFFRIHNSFIINLDKIKEFYKTDGYVVIENNHKIPVSRQRKAEFLDKI</sequence>
<feature type="modified residue" description="4-aspartylphosphate" evidence="1">
    <location>
        <position position="55"/>
    </location>
</feature>
<feature type="domain" description="Response regulatory" evidence="2">
    <location>
        <begin position="3"/>
        <end position="116"/>
    </location>
</feature>
<keyword evidence="1" id="KW-0597">Phosphoprotein</keyword>
<feature type="domain" description="HTH LytTR-type" evidence="3">
    <location>
        <begin position="147"/>
        <end position="247"/>
    </location>
</feature>
<dbReference type="PANTHER" id="PTHR37299:SF1">
    <property type="entry name" value="STAGE 0 SPORULATION PROTEIN A HOMOLOG"/>
    <property type="match status" value="1"/>
</dbReference>
<protein>
    <submittedName>
        <fullName evidence="4">LytTR family two component transcriptional regulator</fullName>
    </submittedName>
</protein>
<dbReference type="InterPro" id="IPR001789">
    <property type="entry name" value="Sig_transdc_resp-reg_receiver"/>
</dbReference>
<dbReference type="Gene3D" id="3.40.50.2300">
    <property type="match status" value="1"/>
</dbReference>
<dbReference type="SUPFAM" id="SSF52172">
    <property type="entry name" value="CheY-like"/>
    <property type="match status" value="1"/>
</dbReference>
<dbReference type="Gene3D" id="2.40.50.1020">
    <property type="entry name" value="LytTr DNA-binding domain"/>
    <property type="match status" value="1"/>
</dbReference>
<keyword evidence="5" id="KW-1185">Reference proteome</keyword>
<dbReference type="AlphaFoldDB" id="A0A5S5DYW5"/>
<dbReference type="GO" id="GO:0003677">
    <property type="term" value="F:DNA binding"/>
    <property type="evidence" value="ECO:0007669"/>
    <property type="project" value="InterPro"/>
</dbReference>
<evidence type="ECO:0000256" key="1">
    <source>
        <dbReference type="PROSITE-ProRule" id="PRU00169"/>
    </source>
</evidence>
<comment type="caution">
    <text evidence="4">The sequence shown here is derived from an EMBL/GenBank/DDBJ whole genome shotgun (WGS) entry which is preliminary data.</text>
</comment>
<dbReference type="EMBL" id="VNIA01000001">
    <property type="protein sequence ID" value="TYP99952.1"/>
    <property type="molecule type" value="Genomic_DNA"/>
</dbReference>
<dbReference type="Pfam" id="PF04397">
    <property type="entry name" value="LytTR"/>
    <property type="match status" value="1"/>
</dbReference>
<dbReference type="InterPro" id="IPR046947">
    <property type="entry name" value="LytR-like"/>
</dbReference>
<dbReference type="PROSITE" id="PS50930">
    <property type="entry name" value="HTH_LYTTR"/>
    <property type="match status" value="1"/>
</dbReference>
<dbReference type="SMART" id="SM00850">
    <property type="entry name" value="LytTR"/>
    <property type="match status" value="1"/>
</dbReference>
<dbReference type="GO" id="GO:0000156">
    <property type="term" value="F:phosphorelay response regulator activity"/>
    <property type="evidence" value="ECO:0007669"/>
    <property type="project" value="InterPro"/>
</dbReference>
<dbReference type="Proteomes" id="UP000323136">
    <property type="component" value="Unassembled WGS sequence"/>
</dbReference>
<dbReference type="PANTHER" id="PTHR37299">
    <property type="entry name" value="TRANSCRIPTIONAL REGULATOR-RELATED"/>
    <property type="match status" value="1"/>
</dbReference>
<dbReference type="OrthoDB" id="2168082at2"/>
<organism evidence="4 5">
    <name type="scientific">Tenacibaculum adriaticum</name>
    <dbReference type="NCBI Taxonomy" id="413713"/>
    <lineage>
        <taxon>Bacteria</taxon>
        <taxon>Pseudomonadati</taxon>
        <taxon>Bacteroidota</taxon>
        <taxon>Flavobacteriia</taxon>
        <taxon>Flavobacteriales</taxon>
        <taxon>Flavobacteriaceae</taxon>
        <taxon>Tenacibaculum</taxon>
    </lineage>
</organism>
<proteinExistence type="predicted"/>
<dbReference type="InterPro" id="IPR011006">
    <property type="entry name" value="CheY-like_superfamily"/>
</dbReference>
<accession>A0A5S5DYW5</accession>
<evidence type="ECO:0000259" key="3">
    <source>
        <dbReference type="PROSITE" id="PS50930"/>
    </source>
</evidence>
<evidence type="ECO:0000259" key="2">
    <source>
        <dbReference type="PROSITE" id="PS50110"/>
    </source>
</evidence>
<reference evidence="4 5" key="1">
    <citation type="submission" date="2019-07" db="EMBL/GenBank/DDBJ databases">
        <title>Genomic Encyclopedia of Type Strains, Phase IV (KMG-IV): sequencing the most valuable type-strain genomes for metagenomic binning, comparative biology and taxonomic classification.</title>
        <authorList>
            <person name="Goeker M."/>
        </authorList>
    </citation>
    <scope>NUCLEOTIDE SEQUENCE [LARGE SCALE GENOMIC DNA]</scope>
    <source>
        <strain evidence="4 5">DSM 18961</strain>
    </source>
</reference>
<dbReference type="InterPro" id="IPR007492">
    <property type="entry name" value="LytTR_DNA-bd_dom"/>
</dbReference>
<gene>
    <name evidence="4" type="ORF">C7447_101560</name>
</gene>
<dbReference type="RefSeq" id="WP_148868647.1">
    <property type="nucleotide sequence ID" value="NZ_VNIA01000001.1"/>
</dbReference>
<name>A0A5S5DYW5_9FLAO</name>
<dbReference type="Pfam" id="PF00072">
    <property type="entry name" value="Response_reg"/>
    <property type="match status" value="1"/>
</dbReference>